<feature type="signal peptide" evidence="1">
    <location>
        <begin position="1"/>
        <end position="26"/>
    </location>
</feature>
<dbReference type="STRING" id="1379910.TH63_13675"/>
<dbReference type="PATRIC" id="fig|1379910.4.peg.2970"/>
<keyword evidence="4" id="KW-1185">Reference proteome</keyword>
<evidence type="ECO:0000259" key="2">
    <source>
        <dbReference type="Pfam" id="PF10022"/>
    </source>
</evidence>
<evidence type="ECO:0000256" key="1">
    <source>
        <dbReference type="SAM" id="SignalP"/>
    </source>
</evidence>
<evidence type="ECO:0000313" key="4">
    <source>
        <dbReference type="Proteomes" id="UP000036458"/>
    </source>
</evidence>
<organism evidence="3 4">
    <name type="scientific">Rufibacter radiotolerans</name>
    <dbReference type="NCBI Taxonomy" id="1379910"/>
    <lineage>
        <taxon>Bacteria</taxon>
        <taxon>Pseudomonadati</taxon>
        <taxon>Bacteroidota</taxon>
        <taxon>Cytophagia</taxon>
        <taxon>Cytophagales</taxon>
        <taxon>Hymenobacteraceae</taxon>
        <taxon>Rufibacter</taxon>
    </lineage>
</organism>
<dbReference type="InterPro" id="IPR016624">
    <property type="entry name" value="UCP014753"/>
</dbReference>
<reference evidence="3 4" key="1">
    <citation type="submission" date="2015-01" db="EMBL/GenBank/DDBJ databases">
        <title>Rufibacter sp./DG31D/ whole genome sequencing.</title>
        <authorList>
            <person name="Kim M.K."/>
            <person name="Srinivasan S."/>
            <person name="Lee J.-J."/>
        </authorList>
    </citation>
    <scope>NUCLEOTIDE SEQUENCE [LARGE SCALE GENOMIC DNA]</scope>
    <source>
        <strain evidence="3 4">DG31D</strain>
    </source>
</reference>
<dbReference type="AlphaFoldDB" id="A0A0H4VM85"/>
<dbReference type="PANTHER" id="PTHR35339:SF4">
    <property type="entry name" value="LINALOOL DEHYDRATASE_ISOMERASE DOMAIN-CONTAINING PROTEIN"/>
    <property type="match status" value="1"/>
</dbReference>
<evidence type="ECO:0000313" key="3">
    <source>
        <dbReference type="EMBL" id="AKQ46433.1"/>
    </source>
</evidence>
<feature type="chain" id="PRO_5005210930" description="DUF2264 domain-containing protein" evidence="1">
    <location>
        <begin position="27"/>
        <end position="685"/>
    </location>
</feature>
<dbReference type="InterPro" id="IPR049349">
    <property type="entry name" value="DUF2264_N"/>
</dbReference>
<dbReference type="Pfam" id="PF10022">
    <property type="entry name" value="DUF2264"/>
    <property type="match status" value="1"/>
</dbReference>
<dbReference type="OrthoDB" id="9813465at2"/>
<accession>A0A0H4VM85</accession>
<name>A0A0H4VM85_9BACT</name>
<feature type="domain" description="DUF2264" evidence="2">
    <location>
        <begin position="58"/>
        <end position="412"/>
    </location>
</feature>
<gene>
    <name evidence="3" type="ORF">TH63_13675</name>
</gene>
<sequence length="685" mass="77889">MMNSMKYPSHVLLLFLFLLSGRSLQAQPEMALEKPETSRKTFPLVNPDFTTSPHTGMTRKHWKDAALYLLSGAFSYVKTLEDPMVFPKQPGKSYPQDGVHTNTEMLEGLCRTLFMAVPLLKENPDLQINGIKVADYYRRQLVKLTDPASPTYVKPRASNGGANQILVELGGVAMSLAYAPEVLWDPLTTPQKEILSKTMLSYGDGPTISSNWRFFNVFVLSFFKEQGYKVNEKLLLDYLDKLLEQYKGQGWYHDSPAYDYYSMWAFQMYGPLWSELFGKKHYPAYAAKFMANFREVNDNYPYLFARDGKMIMWGRSISYRFASVGLYPFMGLAQEPGTNYGWMRRIASGAMLQFLQNPDFLAADQIPALGFYGPFEPAVQIYSARPSVFWMGKVFLGLMVPEENAFWMATENEGAWEKGLSKGKAYNKFQEGSKILITDYPNIGAAEVRAWCHETVAKDWQKFRSSENYNRLSYNSAFPWQADGPNGEVAMNYVFKNKKNAWEALRLYTFRKFEDGVYYRDVVLETHANIKLNLADIPLPNGILRIDRNTSTQAVQVRLGHYALPQLNGPIKTTSRKVKGQEVHLMDNGEYQLAMVPLSGWDGLETVRATGLHPVSKESAVFNAMDSFQPGKPSPVYATLMLWKKSGEKWTVEELVPVKKITQGLDGKTVTVAFRKGKAKTVRFE</sequence>
<keyword evidence="1" id="KW-0732">Signal</keyword>
<dbReference type="PANTHER" id="PTHR35339">
    <property type="entry name" value="LINALOOL DEHYDRATASE_ISOMERASE DOMAIN-CONTAINING PROTEIN"/>
    <property type="match status" value="1"/>
</dbReference>
<dbReference type="EMBL" id="CP010777">
    <property type="protein sequence ID" value="AKQ46433.1"/>
    <property type="molecule type" value="Genomic_DNA"/>
</dbReference>
<dbReference type="PIRSF" id="PIRSF014753">
    <property type="entry name" value="UCP014753"/>
    <property type="match status" value="1"/>
</dbReference>
<protein>
    <recommendedName>
        <fullName evidence="2">DUF2264 domain-containing protein</fullName>
    </recommendedName>
</protein>
<proteinExistence type="predicted"/>
<dbReference type="KEGG" id="ruf:TH63_13675"/>
<dbReference type="Proteomes" id="UP000036458">
    <property type="component" value="Chromosome"/>
</dbReference>